<comment type="caution">
    <text evidence="2">The sequence shown here is derived from an EMBL/GenBank/DDBJ whole genome shotgun (WGS) entry which is preliminary data.</text>
</comment>
<proteinExistence type="predicted"/>
<keyword evidence="3" id="KW-1185">Reference proteome</keyword>
<feature type="transmembrane region" description="Helical" evidence="1">
    <location>
        <begin position="536"/>
        <end position="555"/>
    </location>
</feature>
<feature type="transmembrane region" description="Helical" evidence="1">
    <location>
        <begin position="436"/>
        <end position="457"/>
    </location>
</feature>
<feature type="transmembrane region" description="Helical" evidence="1">
    <location>
        <begin position="401"/>
        <end position="424"/>
    </location>
</feature>
<feature type="transmembrane region" description="Helical" evidence="1">
    <location>
        <begin position="227"/>
        <end position="249"/>
    </location>
</feature>
<protein>
    <submittedName>
        <fullName evidence="2">Uncharacterized protein</fullName>
    </submittedName>
</protein>
<feature type="transmembrane region" description="Helical" evidence="1">
    <location>
        <begin position="255"/>
        <end position="278"/>
    </location>
</feature>
<feature type="transmembrane region" description="Helical" evidence="1">
    <location>
        <begin position="194"/>
        <end position="215"/>
    </location>
</feature>
<feature type="transmembrane region" description="Helical" evidence="1">
    <location>
        <begin position="477"/>
        <end position="498"/>
    </location>
</feature>
<accession>A0A4D4J5J6</accession>
<feature type="transmembrane region" description="Helical" evidence="1">
    <location>
        <begin position="64"/>
        <end position="82"/>
    </location>
</feature>
<keyword evidence="1" id="KW-0812">Transmembrane</keyword>
<feature type="transmembrane region" description="Helical" evidence="1">
    <location>
        <begin position="505"/>
        <end position="524"/>
    </location>
</feature>
<keyword evidence="1" id="KW-1133">Transmembrane helix</keyword>
<evidence type="ECO:0000256" key="1">
    <source>
        <dbReference type="SAM" id="Phobius"/>
    </source>
</evidence>
<dbReference type="AlphaFoldDB" id="A0A4D4J5J6"/>
<dbReference type="Proteomes" id="UP000298860">
    <property type="component" value="Unassembled WGS sequence"/>
</dbReference>
<name>A0A4D4J5J6_9PSEU</name>
<keyword evidence="1" id="KW-0472">Membrane</keyword>
<feature type="transmembrane region" description="Helical" evidence="1">
    <location>
        <begin position="299"/>
        <end position="319"/>
    </location>
</feature>
<evidence type="ECO:0000313" key="2">
    <source>
        <dbReference type="EMBL" id="GDY29257.1"/>
    </source>
</evidence>
<feature type="transmembrane region" description="Helical" evidence="1">
    <location>
        <begin position="35"/>
        <end position="57"/>
    </location>
</feature>
<sequence length="578" mass="56240">MPGRLRAALVAAAVGALLLAAGAIAGVVSPPAPPAFPAWPMLLVLDLLPVVLAGGFLLRGRAGVAAAVLTAFALIAPGRAVADLQLAVDAGLTGRPELLRPTSLAPLHPSLGLWLLLAGHLATGLAGLLAASRPGAQPEGAARGEPVARVAPLRQGRLAVALCLGLAGAVGLVGRPFTSDDPFLVPRAALDAPVAAMAGGLLVAIAVPLAAVLAASSADPATTRGGLLGIATGVFVLAVPPLAATASVAEVHLTWGPPVALAAAVGLAAFAVPAGRAVPAEDDQPEEPAEVTLPGQARLQTAAGLLAVLTGVAALGGVLAPQLVVPEGVSLPAGYASRLLLPAGLLVSVLGVASLSARLATAVRPALAVAWAAIPLAGAAAGDAVLTASQVGADVRPGVGAWLTGLAVLGSVAVACCAALAGGVERDDVDLTDVRPNPAATVPAAVAAVLAVGAFGLPALRAPDYVEPGVWSDFRVASWGLLVGLATVVGAAVLAPLCRPARRTALLLGAAGVVGVRLLEMPLTGARAEGASAGPGTWLAVACALALLVGALTSARSGTRTAEDGARGRADDERAGPV</sequence>
<evidence type="ECO:0000313" key="3">
    <source>
        <dbReference type="Proteomes" id="UP000298860"/>
    </source>
</evidence>
<gene>
    <name evidence="2" type="ORF">GTS_08900</name>
</gene>
<feature type="transmembrane region" description="Helical" evidence="1">
    <location>
        <begin position="111"/>
        <end position="131"/>
    </location>
</feature>
<reference evidence="3" key="1">
    <citation type="submission" date="2019-04" db="EMBL/GenBank/DDBJ databases">
        <title>Draft genome sequence of Pseudonocardiaceae bacterium SL3-2-4.</title>
        <authorList>
            <person name="Ningsih F."/>
            <person name="Yokota A."/>
            <person name="Sakai Y."/>
            <person name="Nanatani K."/>
            <person name="Yabe S."/>
            <person name="Oetari A."/>
            <person name="Sjamsuridzal W."/>
        </authorList>
    </citation>
    <scope>NUCLEOTIDE SEQUENCE [LARGE SCALE GENOMIC DNA]</scope>
    <source>
        <strain evidence="3">SL3-2-4</strain>
    </source>
</reference>
<feature type="transmembrane region" description="Helical" evidence="1">
    <location>
        <begin position="158"/>
        <end position="174"/>
    </location>
</feature>
<organism evidence="2 3">
    <name type="scientific">Gandjariella thermophila</name>
    <dbReference type="NCBI Taxonomy" id="1931992"/>
    <lineage>
        <taxon>Bacteria</taxon>
        <taxon>Bacillati</taxon>
        <taxon>Actinomycetota</taxon>
        <taxon>Actinomycetes</taxon>
        <taxon>Pseudonocardiales</taxon>
        <taxon>Pseudonocardiaceae</taxon>
        <taxon>Gandjariella</taxon>
    </lineage>
</organism>
<dbReference type="EMBL" id="BJFL01000003">
    <property type="protein sequence ID" value="GDY29257.1"/>
    <property type="molecule type" value="Genomic_DNA"/>
</dbReference>
<feature type="transmembrane region" description="Helical" evidence="1">
    <location>
        <begin position="367"/>
        <end position="389"/>
    </location>
</feature>
<feature type="transmembrane region" description="Helical" evidence="1">
    <location>
        <begin position="339"/>
        <end position="360"/>
    </location>
</feature>